<dbReference type="EMBL" id="MN739355">
    <property type="protein sequence ID" value="QHT00419.1"/>
    <property type="molecule type" value="Genomic_DNA"/>
</dbReference>
<proteinExistence type="predicted"/>
<keyword evidence="1" id="KW-0175">Coiled coil</keyword>
<evidence type="ECO:0000256" key="1">
    <source>
        <dbReference type="SAM" id="Coils"/>
    </source>
</evidence>
<name>A0A6C0C9S8_9ZZZZ</name>
<reference evidence="2" key="1">
    <citation type="journal article" date="2020" name="Nature">
        <title>Giant virus diversity and host interactions through global metagenomics.</title>
        <authorList>
            <person name="Schulz F."/>
            <person name="Roux S."/>
            <person name="Paez-Espino D."/>
            <person name="Jungbluth S."/>
            <person name="Walsh D.A."/>
            <person name="Denef V.J."/>
            <person name="McMahon K.D."/>
            <person name="Konstantinidis K.T."/>
            <person name="Eloe-Fadrosh E.A."/>
            <person name="Kyrpides N.C."/>
            <person name="Woyke T."/>
        </authorList>
    </citation>
    <scope>NUCLEOTIDE SEQUENCE</scope>
    <source>
        <strain evidence="2">GVMAG-M-3300020192-26</strain>
    </source>
</reference>
<sequence length="307" mass="35345">MERRASLSIDDIKHLTSHFRRQIKNASIEMIICVTPIHFNDLRIWDNELDILTEGVDKLRAQYVASSGQNDGQLTELKNLIMKIQSIQNLIERVRIVFEKSDDDKITVEEHVKITSDLTAQLQIKEEMMVELRKDKDAADALYLSFSTELMATYNNHLEEFAALREDNQKKSDEITKLLSMVEECAVLQEDNLKKDSEITKLLAMVNATEIPFAKQERQLVQIENLKSENEKMKQNISDLYALSHAKSLEISQQTDKNHHLSATGTALNKKLRKKNQEIEKLTNENKKLVAEREKAKANPFAYGFSK</sequence>
<dbReference type="AlphaFoldDB" id="A0A6C0C9S8"/>
<evidence type="ECO:0000313" key="2">
    <source>
        <dbReference type="EMBL" id="QHT00419.1"/>
    </source>
</evidence>
<organism evidence="2">
    <name type="scientific">viral metagenome</name>
    <dbReference type="NCBI Taxonomy" id="1070528"/>
    <lineage>
        <taxon>unclassified sequences</taxon>
        <taxon>metagenomes</taxon>
        <taxon>organismal metagenomes</taxon>
    </lineage>
</organism>
<accession>A0A6C0C9S8</accession>
<feature type="coiled-coil region" evidence="1">
    <location>
        <begin position="216"/>
        <end position="299"/>
    </location>
</feature>
<protein>
    <submittedName>
        <fullName evidence="2">Uncharacterized protein</fullName>
    </submittedName>
</protein>